<evidence type="ECO:0000256" key="3">
    <source>
        <dbReference type="ARBA" id="ARBA00022737"/>
    </source>
</evidence>
<organism evidence="4 5">
    <name type="scientific">Companilactobacillus keshanensis</name>
    <dbReference type="NCBI Taxonomy" id="2486003"/>
    <lineage>
        <taxon>Bacteria</taxon>
        <taxon>Bacillati</taxon>
        <taxon>Bacillota</taxon>
        <taxon>Bacilli</taxon>
        <taxon>Lactobacillales</taxon>
        <taxon>Lactobacillaceae</taxon>
        <taxon>Companilactobacillus</taxon>
    </lineage>
</organism>
<dbReference type="PANTHER" id="PTHR23416">
    <property type="entry name" value="SIALIC ACID SYNTHASE-RELATED"/>
    <property type="match status" value="1"/>
</dbReference>
<dbReference type="Pfam" id="PF00132">
    <property type="entry name" value="Hexapep"/>
    <property type="match status" value="1"/>
</dbReference>
<proteinExistence type="inferred from homology"/>
<evidence type="ECO:0000256" key="2">
    <source>
        <dbReference type="ARBA" id="ARBA00022679"/>
    </source>
</evidence>
<dbReference type="PROSITE" id="PS00101">
    <property type="entry name" value="HEXAPEP_TRANSFERASES"/>
    <property type="match status" value="1"/>
</dbReference>
<dbReference type="RefSeq" id="WP_125678287.1">
    <property type="nucleotide sequence ID" value="NZ_JBHTOI010000030.1"/>
</dbReference>
<dbReference type="InterPro" id="IPR011004">
    <property type="entry name" value="Trimer_LpxA-like_sf"/>
</dbReference>
<comment type="similarity">
    <text evidence="1">Belongs to the transferase hexapeptide repeat family.</text>
</comment>
<keyword evidence="3" id="KW-0677">Repeat</keyword>
<evidence type="ECO:0000256" key="1">
    <source>
        <dbReference type="ARBA" id="ARBA00007274"/>
    </source>
</evidence>
<keyword evidence="5" id="KW-1185">Reference proteome</keyword>
<dbReference type="Proteomes" id="UP001597251">
    <property type="component" value="Unassembled WGS sequence"/>
</dbReference>
<reference evidence="5" key="1">
    <citation type="journal article" date="2019" name="Int. J. Syst. Evol. Microbiol.">
        <title>The Global Catalogue of Microorganisms (GCM) 10K type strain sequencing project: providing services to taxonomists for standard genome sequencing and annotation.</title>
        <authorList>
            <consortium name="The Broad Institute Genomics Platform"/>
            <consortium name="The Broad Institute Genome Sequencing Center for Infectious Disease"/>
            <person name="Wu L."/>
            <person name="Ma J."/>
        </authorList>
    </citation>
    <scope>NUCLEOTIDE SEQUENCE [LARGE SCALE GENOMIC DNA]</scope>
    <source>
        <strain evidence="5">CCM 8936</strain>
    </source>
</reference>
<evidence type="ECO:0000313" key="4">
    <source>
        <dbReference type="EMBL" id="MFD1417983.1"/>
    </source>
</evidence>
<dbReference type="PANTHER" id="PTHR23416:SF23">
    <property type="entry name" value="ACETYLTRANSFERASE C18B11.09C-RELATED"/>
    <property type="match status" value="1"/>
</dbReference>
<dbReference type="InterPro" id="IPR051159">
    <property type="entry name" value="Hexapeptide_acetyltransf"/>
</dbReference>
<evidence type="ECO:0000313" key="5">
    <source>
        <dbReference type="Proteomes" id="UP001597251"/>
    </source>
</evidence>
<keyword evidence="2" id="KW-0808">Transferase</keyword>
<accession>A0ABW4BTP7</accession>
<dbReference type="Gene3D" id="2.160.10.10">
    <property type="entry name" value="Hexapeptide repeat proteins"/>
    <property type="match status" value="1"/>
</dbReference>
<gene>
    <name evidence="4" type="ORF">ACFQ42_04445</name>
</gene>
<dbReference type="EMBL" id="JBHTOI010000030">
    <property type="protein sequence ID" value="MFD1417983.1"/>
    <property type="molecule type" value="Genomic_DNA"/>
</dbReference>
<sequence length="187" mass="20754">MKIVDRAIENKYIKGDSSEFPEIKQIVEENSELLIKLNYNYQDKQQRLELLSQITHQTVSSTNEINTPFHTDFGPHIFLGENDFINKDCMFVDLGGIYLGNNVLIGPRCTIISINHDEEPEHRTNLLPKAVHIHDGAWLGAGVMVLPGVTIGKNAIVGAGSVVTKNVPENMVAVGNPAKVIRKIQNN</sequence>
<dbReference type="SUPFAM" id="SSF51161">
    <property type="entry name" value="Trimeric LpxA-like enzymes"/>
    <property type="match status" value="1"/>
</dbReference>
<comment type="caution">
    <text evidence="4">The sequence shown here is derived from an EMBL/GenBank/DDBJ whole genome shotgun (WGS) entry which is preliminary data.</text>
</comment>
<dbReference type="InterPro" id="IPR001451">
    <property type="entry name" value="Hexapep"/>
</dbReference>
<protein>
    <submittedName>
        <fullName evidence="4">DapH/DapD/GlmU-related protein</fullName>
    </submittedName>
</protein>
<name>A0ABW4BTP7_9LACO</name>
<dbReference type="InterPro" id="IPR018357">
    <property type="entry name" value="Hexapep_transf_CS"/>
</dbReference>